<dbReference type="EMBL" id="JOKM01000109">
    <property type="protein sequence ID" value="KGB20904.1"/>
    <property type="molecule type" value="Genomic_DNA"/>
</dbReference>
<dbReference type="Pfam" id="PF13362">
    <property type="entry name" value="Toprim_3"/>
    <property type="match status" value="1"/>
</dbReference>
<dbReference type="GeneID" id="89477867"/>
<feature type="domain" description="DUF7146" evidence="2">
    <location>
        <begin position="128"/>
        <end position="236"/>
    </location>
</feature>
<evidence type="ECO:0000313" key="3">
    <source>
        <dbReference type="EMBL" id="KGB20904.1"/>
    </source>
</evidence>
<accession>A0A094YJV5</accession>
<gene>
    <name evidence="3" type="ORF">AtDm6_3388</name>
</gene>
<protein>
    <submittedName>
        <fullName evidence="3">Uncharacterized protein</fullName>
    </submittedName>
</protein>
<dbReference type="Proteomes" id="UP000029448">
    <property type="component" value="Unassembled WGS sequence"/>
</dbReference>
<organism evidence="3 4">
    <name type="scientific">Acetobacter tropicalis</name>
    <dbReference type="NCBI Taxonomy" id="104102"/>
    <lineage>
        <taxon>Bacteria</taxon>
        <taxon>Pseudomonadati</taxon>
        <taxon>Pseudomonadota</taxon>
        <taxon>Alphaproteobacteria</taxon>
        <taxon>Acetobacterales</taxon>
        <taxon>Acetobacteraceae</taxon>
        <taxon>Acetobacter</taxon>
    </lineage>
</organism>
<name>A0A094YJV5_9PROT</name>
<feature type="domain" description="Toprim" evidence="1">
    <location>
        <begin position="254"/>
        <end position="345"/>
    </location>
</feature>
<dbReference type="AlphaFoldDB" id="A0A094YJV5"/>
<dbReference type="Pfam" id="PF23639">
    <property type="entry name" value="DUF7146"/>
    <property type="match status" value="1"/>
</dbReference>
<dbReference type="CDD" id="cd01029">
    <property type="entry name" value="TOPRIM_primases"/>
    <property type="match status" value="1"/>
</dbReference>
<evidence type="ECO:0000313" key="4">
    <source>
        <dbReference type="Proteomes" id="UP000029448"/>
    </source>
</evidence>
<dbReference type="InterPro" id="IPR055570">
    <property type="entry name" value="DUF7146"/>
</dbReference>
<proteinExistence type="predicted"/>
<evidence type="ECO:0000259" key="1">
    <source>
        <dbReference type="Pfam" id="PF13362"/>
    </source>
</evidence>
<dbReference type="PATRIC" id="fig|104102.7.peg.3340"/>
<dbReference type="InterPro" id="IPR034154">
    <property type="entry name" value="TOPRIM_DnaG/twinkle"/>
</dbReference>
<comment type="caution">
    <text evidence="3">The sequence shown here is derived from an EMBL/GenBank/DDBJ whole genome shotgun (WGS) entry which is preliminary data.</text>
</comment>
<sequence length="352" mass="37647">MRRHSAGQLSQMLAVRIQALVMELLPAGQRDGHEWRCGSLAGEKGQSLAVHLHGARAGVWCDFAGGQKGDALDLVAACLFNGNRRDAMAWAENWLGLSNATSDAPVQRRPAIQEKLNTSQELDKAAQRMRAKARRLWQEGQPIQGSPADAYLLNRGLDLRMLPHMPGSLRFHPGAWCAEVRKPLPCMLGAIASPVGKLVATHRTWIQQTPSGAWVKADLRAPKKVLGSFSGGCVRLTRGASGKALGIADAGSSVIIAEGIETSLAVALSCPEMRVLAGVSLSNMGAVGLPPEITTVIIAADNDGPNNHTARKALEAACQKFADQGREVRLALPENEGDWLDVFKAGQDLKRS</sequence>
<keyword evidence="4" id="KW-1185">Reference proteome</keyword>
<dbReference type="RefSeq" id="WP_187668612.1">
    <property type="nucleotide sequence ID" value="NZ_JACAOJ010000022.1"/>
</dbReference>
<evidence type="ECO:0000259" key="2">
    <source>
        <dbReference type="Pfam" id="PF23639"/>
    </source>
</evidence>
<dbReference type="STRING" id="104102.AtDm6_3388"/>
<dbReference type="InterPro" id="IPR006171">
    <property type="entry name" value="TOPRIM_dom"/>
</dbReference>
<reference evidence="3 4" key="1">
    <citation type="submission" date="2014-06" db="EMBL/GenBank/DDBJ databases">
        <title>Functional and comparative genomic analyses of the Drosophila gut microbiota identify candidate symbiosis factors.</title>
        <authorList>
            <person name="Newell P.D."/>
            <person name="Chaston J.M."/>
            <person name="Douglas A.E."/>
        </authorList>
    </citation>
    <scope>NUCLEOTIDE SEQUENCE [LARGE SCALE GENOMIC DNA]</scope>
    <source>
        <strain evidence="3 4">DmCS_006</strain>
    </source>
</reference>